<dbReference type="Proteomes" id="UP000196053">
    <property type="component" value="Chromosome I"/>
</dbReference>
<dbReference type="RefSeq" id="WP_058258124.1">
    <property type="nucleotide sequence ID" value="NZ_DUPS01000027.1"/>
</dbReference>
<dbReference type="Pfam" id="PF19567">
    <property type="entry name" value="CpsB_CapC"/>
    <property type="match status" value="1"/>
</dbReference>
<dbReference type="AlphaFoldDB" id="A0A0K8J5P0"/>
<dbReference type="PANTHER" id="PTHR39181">
    <property type="entry name" value="TYROSINE-PROTEIN PHOSPHATASE YWQE"/>
    <property type="match status" value="1"/>
</dbReference>
<gene>
    <name evidence="6" type="ORF">SD1D_1239</name>
</gene>
<dbReference type="PANTHER" id="PTHR39181:SF1">
    <property type="entry name" value="TYROSINE-PROTEIN PHOSPHATASE YWQE"/>
    <property type="match status" value="1"/>
</dbReference>
<evidence type="ECO:0000313" key="7">
    <source>
        <dbReference type="Proteomes" id="UP000196053"/>
    </source>
</evidence>
<evidence type="ECO:0000256" key="4">
    <source>
        <dbReference type="ARBA" id="ARBA00022912"/>
    </source>
</evidence>
<dbReference type="OrthoDB" id="9788539at2"/>
<dbReference type="EMBL" id="LN879430">
    <property type="protein sequence ID" value="CUH92785.1"/>
    <property type="molecule type" value="Genomic_DNA"/>
</dbReference>
<dbReference type="PIRSF" id="PIRSF016557">
    <property type="entry name" value="Caps_synth_CpsB"/>
    <property type="match status" value="1"/>
</dbReference>
<dbReference type="GO" id="GO:0030145">
    <property type="term" value="F:manganese ion binding"/>
    <property type="evidence" value="ECO:0007669"/>
    <property type="project" value="InterPro"/>
</dbReference>
<organism evidence="6 7">
    <name type="scientific">Herbinix luporum</name>
    <dbReference type="NCBI Taxonomy" id="1679721"/>
    <lineage>
        <taxon>Bacteria</taxon>
        <taxon>Bacillati</taxon>
        <taxon>Bacillota</taxon>
        <taxon>Clostridia</taxon>
        <taxon>Lachnospirales</taxon>
        <taxon>Lachnospiraceae</taxon>
        <taxon>Herbinix</taxon>
    </lineage>
</organism>
<sequence length="230" mass="26224">MIDLHTHLLPNIDDGASDISEALIMTKLLKEEGIKGAVCTPHYDPTSMSLNDFTSLRAKSLNLLKETCIPLIPASETYLHEYLFYNCNLDPLTIENTNYLLIELPFTKKWGNDIYKSLEKLMIYFDVIPIIAHIERYPAASKKNINRLKELGCVLQLNTSSLLQSKLKKKALSYMKKEFIDVLGSDCHNLKNRSPQVKIPLELIREQLGQGLCDEFAKRSEKVIKGIDIR</sequence>
<comment type="similarity">
    <text evidence="1">Belongs to the metallo-dependent hydrolases superfamily. CpsB/CapC family.</text>
</comment>
<dbReference type="GO" id="GO:0004725">
    <property type="term" value="F:protein tyrosine phosphatase activity"/>
    <property type="evidence" value="ECO:0007669"/>
    <property type="project" value="UniProtKB-EC"/>
</dbReference>
<dbReference type="InterPro" id="IPR016667">
    <property type="entry name" value="Caps_polysacc_synth_CpsB/CapC"/>
</dbReference>
<name>A0A0K8J5P0_9FIRM</name>
<proteinExistence type="inferred from homology"/>
<reference evidence="7" key="1">
    <citation type="submission" date="2015-09" db="EMBL/GenBank/DDBJ databases">
        <authorList>
            <person name="Wibberg D."/>
        </authorList>
    </citation>
    <scope>NUCLEOTIDE SEQUENCE [LARGE SCALE GENOMIC DNA]</scope>
    <source>
        <strain evidence="7">SD1D</strain>
    </source>
</reference>
<evidence type="ECO:0000256" key="3">
    <source>
        <dbReference type="ARBA" id="ARBA00022801"/>
    </source>
</evidence>
<comment type="catalytic activity">
    <reaction evidence="5">
        <text>O-phospho-L-tyrosyl-[protein] + H2O = L-tyrosyl-[protein] + phosphate</text>
        <dbReference type="Rhea" id="RHEA:10684"/>
        <dbReference type="Rhea" id="RHEA-COMP:10136"/>
        <dbReference type="Rhea" id="RHEA-COMP:20101"/>
        <dbReference type="ChEBI" id="CHEBI:15377"/>
        <dbReference type="ChEBI" id="CHEBI:43474"/>
        <dbReference type="ChEBI" id="CHEBI:46858"/>
        <dbReference type="ChEBI" id="CHEBI:61978"/>
        <dbReference type="EC" id="3.1.3.48"/>
    </reaction>
</comment>
<evidence type="ECO:0000256" key="5">
    <source>
        <dbReference type="ARBA" id="ARBA00051722"/>
    </source>
</evidence>
<dbReference type="EC" id="3.1.3.48" evidence="2"/>
<dbReference type="Gene3D" id="3.20.20.140">
    <property type="entry name" value="Metal-dependent hydrolases"/>
    <property type="match status" value="1"/>
</dbReference>
<dbReference type="KEGG" id="hsd:SD1D_1239"/>
<evidence type="ECO:0000256" key="1">
    <source>
        <dbReference type="ARBA" id="ARBA00005750"/>
    </source>
</evidence>
<dbReference type="InterPro" id="IPR016195">
    <property type="entry name" value="Pol/histidinol_Pase-like"/>
</dbReference>
<evidence type="ECO:0000313" key="6">
    <source>
        <dbReference type="EMBL" id="CUH92785.1"/>
    </source>
</evidence>
<keyword evidence="3" id="KW-0378">Hydrolase</keyword>
<protein>
    <recommendedName>
        <fullName evidence="2">protein-tyrosine-phosphatase</fullName>
        <ecNumber evidence="2">3.1.3.48</ecNumber>
    </recommendedName>
</protein>
<accession>A0A0K8J5P0</accession>
<evidence type="ECO:0000256" key="2">
    <source>
        <dbReference type="ARBA" id="ARBA00013064"/>
    </source>
</evidence>
<keyword evidence="7" id="KW-1185">Reference proteome</keyword>
<dbReference type="SUPFAM" id="SSF89550">
    <property type="entry name" value="PHP domain-like"/>
    <property type="match status" value="1"/>
</dbReference>
<keyword evidence="4" id="KW-0904">Protein phosphatase</keyword>